<dbReference type="Proteomes" id="UP000178425">
    <property type="component" value="Unassembled WGS sequence"/>
</dbReference>
<proteinExistence type="predicted"/>
<keyword evidence="1" id="KW-0472">Membrane</keyword>
<reference evidence="2 3" key="1">
    <citation type="journal article" date="2016" name="Nat. Commun.">
        <title>Thousands of microbial genomes shed light on interconnected biogeochemical processes in an aquifer system.</title>
        <authorList>
            <person name="Anantharaman K."/>
            <person name="Brown C.T."/>
            <person name="Hug L.A."/>
            <person name="Sharon I."/>
            <person name="Castelle C.J."/>
            <person name="Probst A.J."/>
            <person name="Thomas B.C."/>
            <person name="Singh A."/>
            <person name="Wilkins M.J."/>
            <person name="Karaoz U."/>
            <person name="Brodie E.L."/>
            <person name="Williams K.H."/>
            <person name="Hubbard S.S."/>
            <person name="Banfield J.F."/>
        </authorList>
    </citation>
    <scope>NUCLEOTIDE SEQUENCE [LARGE SCALE GENOMIC DNA]</scope>
</reference>
<sequence length="63" mass="6863">MQWNSNQIDILAKYFADLSKVIVISTVIGFFLPIGAALVTAQTFIIGAVSAFVCLFISIKLLK</sequence>
<feature type="transmembrane region" description="Helical" evidence="1">
    <location>
        <begin position="44"/>
        <end position="62"/>
    </location>
</feature>
<gene>
    <name evidence="2" type="ORF">A2W54_04635</name>
</gene>
<keyword evidence="1" id="KW-0812">Transmembrane</keyword>
<organism evidence="2 3">
    <name type="scientific">Candidatus Giovannonibacteria bacterium RIFCSPHIGHO2_02_43_13</name>
    <dbReference type="NCBI Taxonomy" id="1798330"/>
    <lineage>
        <taxon>Bacteria</taxon>
        <taxon>Candidatus Giovannoniibacteriota</taxon>
    </lineage>
</organism>
<evidence type="ECO:0000313" key="2">
    <source>
        <dbReference type="EMBL" id="OGF78453.1"/>
    </source>
</evidence>
<feature type="transmembrane region" description="Helical" evidence="1">
    <location>
        <begin position="21"/>
        <end position="38"/>
    </location>
</feature>
<dbReference type="AlphaFoldDB" id="A0A1F5WS12"/>
<accession>A0A1F5WS12</accession>
<dbReference type="EMBL" id="MFHI01000028">
    <property type="protein sequence ID" value="OGF78453.1"/>
    <property type="molecule type" value="Genomic_DNA"/>
</dbReference>
<evidence type="ECO:0000313" key="3">
    <source>
        <dbReference type="Proteomes" id="UP000178425"/>
    </source>
</evidence>
<name>A0A1F5WS12_9BACT</name>
<evidence type="ECO:0000256" key="1">
    <source>
        <dbReference type="SAM" id="Phobius"/>
    </source>
</evidence>
<keyword evidence="1" id="KW-1133">Transmembrane helix</keyword>
<comment type="caution">
    <text evidence="2">The sequence shown here is derived from an EMBL/GenBank/DDBJ whole genome shotgun (WGS) entry which is preliminary data.</text>
</comment>
<protein>
    <submittedName>
        <fullName evidence="2">Uncharacterized protein</fullName>
    </submittedName>
</protein>